<dbReference type="RefSeq" id="WP_010735117.1">
    <property type="nucleotide sequence ID" value="NZ_CABMMO010000001.1"/>
</dbReference>
<proteinExistence type="inferred from homology"/>
<keyword evidence="4 6" id="KW-0472">Membrane</keyword>
<dbReference type="EMBL" id="MSTR01000001">
    <property type="protein sequence ID" value="ONN44901.1"/>
    <property type="molecule type" value="Genomic_DNA"/>
</dbReference>
<dbReference type="InterPro" id="IPR006480">
    <property type="entry name" value="Phage_holin_4_1"/>
</dbReference>
<organism evidence="8 9">
    <name type="scientific">Enterococcus mundtii</name>
    <dbReference type="NCBI Taxonomy" id="53346"/>
    <lineage>
        <taxon>Bacteria</taxon>
        <taxon>Bacillati</taxon>
        <taxon>Bacillota</taxon>
        <taxon>Bacilli</taxon>
        <taxon>Lactobacillales</taxon>
        <taxon>Enterococcaceae</taxon>
        <taxon>Enterococcus</taxon>
    </lineage>
</organism>
<evidence type="ECO:0000256" key="5">
    <source>
        <dbReference type="ARBA" id="ARBA00023600"/>
    </source>
</evidence>
<feature type="transmembrane region" description="Helical" evidence="6">
    <location>
        <begin position="76"/>
        <end position="96"/>
    </location>
</feature>
<comment type="subcellular location">
    <subcellularLocation>
        <location evidence="1">Membrane</location>
        <topology evidence="1">Multi-pass membrane protein</topology>
    </subcellularLocation>
</comment>
<evidence type="ECO:0000256" key="1">
    <source>
        <dbReference type="ARBA" id="ARBA00004141"/>
    </source>
</evidence>
<accession>A0A1V2UP56</accession>
<gene>
    <name evidence="8" type="ORF">BTN92_01855</name>
    <name evidence="7" type="ORF">HI921_04360</name>
</gene>
<keyword evidence="2 6" id="KW-0812">Transmembrane</keyword>
<keyword evidence="3 6" id="KW-1133">Transmembrane helix</keyword>
<evidence type="ECO:0000256" key="4">
    <source>
        <dbReference type="ARBA" id="ARBA00023136"/>
    </source>
</evidence>
<reference evidence="7 10" key="2">
    <citation type="submission" date="2020-04" db="EMBL/GenBank/DDBJ databases">
        <authorList>
            <person name="Abaymova A."/>
            <person name="Teymurazov M."/>
            <person name="Tazyna O."/>
            <person name="Chatushin Y."/>
            <person name="Svetoch E."/>
            <person name="Pereligyn V."/>
            <person name="Pohylenko V."/>
            <person name="Platonov M."/>
            <person name="Kartsev N."/>
            <person name="Skryabin Y."/>
            <person name="Sizova A."/>
            <person name="Solomentsev V."/>
            <person name="Kislichkina A."/>
            <person name="Bogun A."/>
        </authorList>
    </citation>
    <scope>NUCLEOTIDE SEQUENCE [LARGE SCALE GENOMIC DNA]</scope>
    <source>
        <strain evidence="7">SCPM-O-B-8398</strain>
        <strain evidence="10">SCPM-O-B-8398 (E28)</strain>
    </source>
</reference>
<dbReference type="GO" id="GO:0016020">
    <property type="term" value="C:membrane"/>
    <property type="evidence" value="ECO:0007669"/>
    <property type="project" value="UniProtKB-SubCell"/>
</dbReference>
<evidence type="ECO:0000313" key="8">
    <source>
        <dbReference type="EMBL" id="ONN44901.1"/>
    </source>
</evidence>
<dbReference type="Pfam" id="PF05105">
    <property type="entry name" value="Phage_holin_4_1"/>
    <property type="match status" value="1"/>
</dbReference>
<evidence type="ECO:0000256" key="6">
    <source>
        <dbReference type="SAM" id="Phobius"/>
    </source>
</evidence>
<dbReference type="NCBIfam" id="TIGR01593">
    <property type="entry name" value="holin_tox_secr"/>
    <property type="match status" value="1"/>
</dbReference>
<dbReference type="Proteomes" id="UP000557857">
    <property type="component" value="Unassembled WGS sequence"/>
</dbReference>
<dbReference type="STRING" id="53346.A5802_001412"/>
<protein>
    <submittedName>
        <fullName evidence="7 8">Holin</fullName>
    </submittedName>
</protein>
<dbReference type="OrthoDB" id="88184at2"/>
<reference evidence="8 9" key="1">
    <citation type="submission" date="2016-12" db="EMBL/GenBank/DDBJ databases">
        <authorList>
            <person name="Song W.-J."/>
            <person name="Kurnit D.M."/>
        </authorList>
    </citation>
    <scope>NUCLEOTIDE SEQUENCE [LARGE SCALE GENOMIC DNA]</scope>
    <source>
        <strain evidence="8 9">CGB1038-1_S1</strain>
    </source>
</reference>
<comment type="similarity">
    <text evidence="5">Belongs to the bacteriophage holin family. Cp-1 holin subfamily.</text>
</comment>
<evidence type="ECO:0000256" key="2">
    <source>
        <dbReference type="ARBA" id="ARBA00022692"/>
    </source>
</evidence>
<dbReference type="Proteomes" id="UP000189299">
    <property type="component" value="Unassembled WGS sequence"/>
</dbReference>
<evidence type="ECO:0000313" key="7">
    <source>
        <dbReference type="EMBL" id="NMP57707.1"/>
    </source>
</evidence>
<feature type="transmembrane region" description="Helical" evidence="6">
    <location>
        <begin position="20"/>
        <end position="38"/>
    </location>
</feature>
<name>A0A1V2UP56_ENTMU</name>
<evidence type="ECO:0000313" key="9">
    <source>
        <dbReference type="Proteomes" id="UP000189299"/>
    </source>
</evidence>
<dbReference type="EMBL" id="JABCAG010000008">
    <property type="protein sequence ID" value="NMP57707.1"/>
    <property type="molecule type" value="Genomic_DNA"/>
</dbReference>
<comment type="caution">
    <text evidence="8">The sequence shown here is derived from an EMBL/GenBank/DDBJ whole genome shotgun (WGS) entry which is preliminary data.</text>
</comment>
<dbReference type="AlphaFoldDB" id="A0A1V2UP56"/>
<feature type="transmembrane region" description="Helical" evidence="6">
    <location>
        <begin position="50"/>
        <end position="70"/>
    </location>
</feature>
<evidence type="ECO:0000256" key="3">
    <source>
        <dbReference type="ARBA" id="ARBA00022989"/>
    </source>
</evidence>
<evidence type="ECO:0000313" key="10">
    <source>
        <dbReference type="Proteomes" id="UP000557857"/>
    </source>
</evidence>
<sequence length="129" mass="14922">MIVENDVVLNEFRNLVSNVYIQIFVLILCLDFISGICLKTGKKKRFKRSVVKDVIKYLLILLIVLIAYPYLKITGFEAIGIALVFSYCAIYGLSVIENLRKLGIPVPDFVKVRLKKWRDFSEEQGKYKK</sequence>